<evidence type="ECO:0000256" key="3">
    <source>
        <dbReference type="ARBA" id="ARBA00022448"/>
    </source>
</evidence>
<evidence type="ECO:0000256" key="8">
    <source>
        <dbReference type="ARBA" id="ARBA00022958"/>
    </source>
</evidence>
<feature type="transmembrane region" description="Helical" evidence="12">
    <location>
        <begin position="259"/>
        <end position="281"/>
    </location>
</feature>
<dbReference type="GO" id="GO:0015293">
    <property type="term" value="F:symporter activity"/>
    <property type="evidence" value="ECO:0007669"/>
    <property type="project" value="UniProtKB-UniRule"/>
</dbReference>
<gene>
    <name evidence="12" type="primary">kup</name>
    <name evidence="16" type="ORF">FAZ98_24105</name>
</gene>
<evidence type="ECO:0000256" key="2">
    <source>
        <dbReference type="ARBA" id="ARBA00007019"/>
    </source>
</evidence>
<comment type="catalytic activity">
    <reaction evidence="12">
        <text>K(+)(in) + H(+)(in) = K(+)(out) + H(+)(out)</text>
        <dbReference type="Rhea" id="RHEA:28490"/>
        <dbReference type="ChEBI" id="CHEBI:15378"/>
        <dbReference type="ChEBI" id="CHEBI:29103"/>
    </reaction>
</comment>
<name>A0A7Z2GN92_9BURK</name>
<evidence type="ECO:0000313" key="17">
    <source>
        <dbReference type="Proteomes" id="UP000433577"/>
    </source>
</evidence>
<feature type="transmembrane region" description="Helical" evidence="12">
    <location>
        <begin position="223"/>
        <end position="247"/>
    </location>
</feature>
<dbReference type="PANTHER" id="PTHR30540:SF79">
    <property type="entry name" value="LOW AFFINITY POTASSIUM TRANSPORT SYSTEM PROTEIN KUP"/>
    <property type="match status" value="1"/>
</dbReference>
<feature type="transmembrane region" description="Helical" evidence="12">
    <location>
        <begin position="377"/>
        <end position="397"/>
    </location>
</feature>
<keyword evidence="3 12" id="KW-0813">Transport</keyword>
<accession>A0A7Z2GN92</accession>
<reference evidence="16 17" key="1">
    <citation type="submission" date="2019-12" db="EMBL/GenBank/DDBJ databases">
        <title>Paraburkholderia acidiphila 7Q-K02 sp. nov and Paraburkholderia acidisoli DHF22 sp. nov., two strains isolated from forest soil.</title>
        <authorList>
            <person name="Gao Z."/>
            <person name="Qiu L."/>
        </authorList>
    </citation>
    <scope>NUCLEOTIDE SEQUENCE [LARGE SCALE GENOMIC DNA]</scope>
    <source>
        <strain evidence="16 17">DHF22</strain>
    </source>
</reference>
<keyword evidence="4 12" id="KW-1003">Cell membrane</keyword>
<feature type="transmembrane region" description="Helical" evidence="12">
    <location>
        <begin position="351"/>
        <end position="371"/>
    </location>
</feature>
<evidence type="ECO:0000256" key="11">
    <source>
        <dbReference type="ARBA" id="ARBA00023136"/>
    </source>
</evidence>
<comment type="function">
    <text evidence="12">Transport of potassium into the cell. Likely operates as a K(+):H(+) symporter.</text>
</comment>
<feature type="transmembrane region" description="Helical" evidence="12">
    <location>
        <begin position="56"/>
        <end position="77"/>
    </location>
</feature>
<feature type="transmembrane region" description="Helical" evidence="12">
    <location>
        <begin position="183"/>
        <end position="203"/>
    </location>
</feature>
<keyword evidence="5 12" id="KW-0633">Potassium transport</keyword>
<feature type="domain" description="K+ potassium transporter C-terminal" evidence="15">
    <location>
        <begin position="489"/>
        <end position="640"/>
    </location>
</feature>
<dbReference type="RefSeq" id="WP_158954772.1">
    <property type="nucleotide sequence ID" value="NZ_CP046915.1"/>
</dbReference>
<dbReference type="GO" id="GO:0005886">
    <property type="term" value="C:plasma membrane"/>
    <property type="evidence" value="ECO:0007669"/>
    <property type="project" value="UniProtKB-SubCell"/>
</dbReference>
<evidence type="ECO:0000259" key="15">
    <source>
        <dbReference type="Pfam" id="PF22776"/>
    </source>
</evidence>
<feature type="domain" description="K+ potassium transporter integral membrane" evidence="14">
    <location>
        <begin position="26"/>
        <end position="467"/>
    </location>
</feature>
<evidence type="ECO:0000256" key="4">
    <source>
        <dbReference type="ARBA" id="ARBA00022475"/>
    </source>
</evidence>
<dbReference type="KEGG" id="pacs:FAZ98_24105"/>
<organism evidence="16 17">
    <name type="scientific">Paraburkholderia acidisoli</name>
    <dbReference type="NCBI Taxonomy" id="2571748"/>
    <lineage>
        <taxon>Bacteria</taxon>
        <taxon>Pseudomonadati</taxon>
        <taxon>Pseudomonadota</taxon>
        <taxon>Betaproteobacteria</taxon>
        <taxon>Burkholderiales</taxon>
        <taxon>Burkholderiaceae</taxon>
        <taxon>Paraburkholderia</taxon>
    </lineage>
</organism>
<dbReference type="PANTHER" id="PTHR30540">
    <property type="entry name" value="OSMOTIC STRESS POTASSIUM TRANSPORTER"/>
    <property type="match status" value="1"/>
</dbReference>
<protein>
    <recommendedName>
        <fullName evidence="12">Probable potassium transport system protein Kup</fullName>
    </recommendedName>
</protein>
<feature type="compositionally biased region" description="Polar residues" evidence="13">
    <location>
        <begin position="1"/>
        <end position="13"/>
    </location>
</feature>
<keyword evidence="11 12" id="KW-0472">Membrane</keyword>
<evidence type="ECO:0000313" key="16">
    <source>
        <dbReference type="EMBL" id="QGZ64893.1"/>
    </source>
</evidence>
<dbReference type="HAMAP" id="MF_01522">
    <property type="entry name" value="Kup"/>
    <property type="match status" value="1"/>
</dbReference>
<dbReference type="Pfam" id="PF02705">
    <property type="entry name" value="K_trans"/>
    <property type="match status" value="1"/>
</dbReference>
<feature type="region of interest" description="Disordered" evidence="13">
    <location>
        <begin position="1"/>
        <end position="20"/>
    </location>
</feature>
<dbReference type="InterPro" id="IPR053952">
    <property type="entry name" value="K_trans_C"/>
</dbReference>
<evidence type="ECO:0000256" key="13">
    <source>
        <dbReference type="SAM" id="MobiDB-lite"/>
    </source>
</evidence>
<comment type="similarity">
    <text evidence="2 12">Belongs to the HAK/KUP transporter (TC 2.A.72) family.</text>
</comment>
<dbReference type="AlphaFoldDB" id="A0A7Z2GN92"/>
<keyword evidence="8 12" id="KW-0630">Potassium</keyword>
<dbReference type="Proteomes" id="UP000433577">
    <property type="component" value="Chromosome 3"/>
</dbReference>
<sequence>MLEPRLSSSSRTAAPSRKGPGPAALVFGSLGVVFGDIGTSPIYALREAVQTAHSTAQFVVMGVLSMILWAVLIVVVLKYACFVMRADNEGEGGIVALTALVRTGFQRAGRHAPPALLLAGLVGAAMFYGDSMITPAISVLSAVEGLKEISPAFGPAVLPIALVILVALFLFQSRGTAAVGRAFGPVMALWFVSLAAVGVYHIVRYPAILAAASPLWALRLAATQPGLAFGVLAAVILALTGAEALYADIGHFGKRPIRLAFFCVVLPAIVLGYFGQAATILADPQGASQPFFRSVPHWALIPAVGIAMLATIIASQAVISGAFSMTSQAIELGFLPRMRTIETSRERRGQVYVPAVNAGLLVAVVFLVLFFRSSEKLTSAYGLAVGLTMLTTSLQMLAVCRHVWGWSRLATALACVPLLAVDGMLLAANVPKIPTGGWFPVSVGALLFVTMSTWHRGRQLEARHARGGLPVDAFLRDLCGAADGPARVPGTAVYPGNAPGMTPAALKSNVRHNHVLHDTVIVFANVSESAPQANEKTRIETRDLGGGCWEVIAHHGFVERPNLPNLLESLQGRLGPWRFEPKLTTFYLPRDEVLRSPAAHDVSAWRARLFAFMSFHSASSAEYYGLQPEHVVELGVQVAL</sequence>
<feature type="transmembrane region" description="Helical" evidence="12">
    <location>
        <begin position="409"/>
        <end position="430"/>
    </location>
</feature>
<keyword evidence="7 12" id="KW-0769">Symport</keyword>
<evidence type="ECO:0000256" key="9">
    <source>
        <dbReference type="ARBA" id="ARBA00022989"/>
    </source>
</evidence>
<dbReference type="InterPro" id="IPR053951">
    <property type="entry name" value="K_trans_N"/>
</dbReference>
<dbReference type="GO" id="GO:0015079">
    <property type="term" value="F:potassium ion transmembrane transporter activity"/>
    <property type="evidence" value="ECO:0007669"/>
    <property type="project" value="UniProtKB-UniRule"/>
</dbReference>
<dbReference type="InterPro" id="IPR023051">
    <property type="entry name" value="Kup"/>
</dbReference>
<dbReference type="OrthoDB" id="9805577at2"/>
<evidence type="ECO:0000256" key="10">
    <source>
        <dbReference type="ARBA" id="ARBA00023065"/>
    </source>
</evidence>
<feature type="transmembrane region" description="Helical" evidence="12">
    <location>
        <begin position="115"/>
        <end position="140"/>
    </location>
</feature>
<evidence type="ECO:0000256" key="1">
    <source>
        <dbReference type="ARBA" id="ARBA00004141"/>
    </source>
</evidence>
<feature type="transmembrane region" description="Helical" evidence="12">
    <location>
        <begin position="301"/>
        <end position="330"/>
    </location>
</feature>
<feature type="transmembrane region" description="Helical" evidence="12">
    <location>
        <begin position="152"/>
        <end position="171"/>
    </location>
</feature>
<keyword evidence="10 12" id="KW-0406">Ion transport</keyword>
<dbReference type="InterPro" id="IPR003855">
    <property type="entry name" value="K+_transporter"/>
</dbReference>
<evidence type="ECO:0000256" key="7">
    <source>
        <dbReference type="ARBA" id="ARBA00022847"/>
    </source>
</evidence>
<keyword evidence="9 12" id="KW-1133">Transmembrane helix</keyword>
<proteinExistence type="inferred from homology"/>
<keyword evidence="6 12" id="KW-0812">Transmembrane</keyword>
<keyword evidence="17" id="KW-1185">Reference proteome</keyword>
<evidence type="ECO:0000256" key="12">
    <source>
        <dbReference type="HAMAP-Rule" id="MF_01522"/>
    </source>
</evidence>
<comment type="subcellular location">
    <subcellularLocation>
        <location evidence="12">Cell membrane</location>
        <topology evidence="12">Multi-pass membrane protein</topology>
    </subcellularLocation>
    <subcellularLocation>
        <location evidence="1">Membrane</location>
        <topology evidence="1">Multi-pass membrane protein</topology>
    </subcellularLocation>
</comment>
<dbReference type="Pfam" id="PF22776">
    <property type="entry name" value="K_trans_C"/>
    <property type="match status" value="1"/>
</dbReference>
<feature type="transmembrane region" description="Helical" evidence="12">
    <location>
        <begin position="436"/>
        <end position="454"/>
    </location>
</feature>
<evidence type="ECO:0000256" key="6">
    <source>
        <dbReference type="ARBA" id="ARBA00022692"/>
    </source>
</evidence>
<evidence type="ECO:0000259" key="14">
    <source>
        <dbReference type="Pfam" id="PF02705"/>
    </source>
</evidence>
<evidence type="ECO:0000256" key="5">
    <source>
        <dbReference type="ARBA" id="ARBA00022538"/>
    </source>
</evidence>
<feature type="transmembrane region" description="Helical" evidence="12">
    <location>
        <begin position="21"/>
        <end position="44"/>
    </location>
</feature>
<dbReference type="EMBL" id="CP046915">
    <property type="protein sequence ID" value="QGZ64893.1"/>
    <property type="molecule type" value="Genomic_DNA"/>
</dbReference>